<evidence type="ECO:0000256" key="1">
    <source>
        <dbReference type="SAM" id="Phobius"/>
    </source>
</evidence>
<dbReference type="EMBL" id="CDSF01000079">
    <property type="protein sequence ID" value="CEO97497.1"/>
    <property type="molecule type" value="Genomic_DNA"/>
</dbReference>
<keyword evidence="1" id="KW-1133">Transmembrane helix</keyword>
<feature type="transmembrane region" description="Helical" evidence="1">
    <location>
        <begin position="17"/>
        <end position="39"/>
    </location>
</feature>
<dbReference type="Proteomes" id="UP000039324">
    <property type="component" value="Unassembled WGS sequence"/>
</dbReference>
<gene>
    <name evidence="2" type="ORF">PBRA_000842</name>
</gene>
<accession>A0A0G4IQL3</accession>
<keyword evidence="1" id="KW-0812">Transmembrane</keyword>
<proteinExistence type="predicted"/>
<dbReference type="AlphaFoldDB" id="A0A0G4IQL3"/>
<feature type="transmembrane region" description="Helical" evidence="1">
    <location>
        <begin position="86"/>
        <end position="107"/>
    </location>
</feature>
<organism evidence="2 3">
    <name type="scientific">Plasmodiophora brassicae</name>
    <name type="common">Clubroot disease agent</name>
    <dbReference type="NCBI Taxonomy" id="37360"/>
    <lineage>
        <taxon>Eukaryota</taxon>
        <taxon>Sar</taxon>
        <taxon>Rhizaria</taxon>
        <taxon>Endomyxa</taxon>
        <taxon>Phytomyxea</taxon>
        <taxon>Plasmodiophorida</taxon>
        <taxon>Plasmodiophoridae</taxon>
        <taxon>Plasmodiophora</taxon>
    </lineage>
</organism>
<name>A0A0G4IQL3_PLABS</name>
<keyword evidence="3" id="KW-1185">Reference proteome</keyword>
<protein>
    <submittedName>
        <fullName evidence="2">Uncharacterized protein</fullName>
    </submittedName>
</protein>
<keyword evidence="1" id="KW-0472">Membrane</keyword>
<evidence type="ECO:0000313" key="2">
    <source>
        <dbReference type="EMBL" id="CEO97497.1"/>
    </source>
</evidence>
<reference evidence="2 3" key="1">
    <citation type="submission" date="2015-02" db="EMBL/GenBank/DDBJ databases">
        <authorList>
            <person name="Chooi Y.-H."/>
        </authorList>
    </citation>
    <scope>NUCLEOTIDE SEQUENCE [LARGE SCALE GENOMIC DNA]</scope>
    <source>
        <strain evidence="2">E3</strain>
    </source>
</reference>
<sequence length="117" mass="12570">MAQTDERRCPTVTKSQVLAVVAVGASSLIVIGVLAGLAIDRRLHGRPYHHHRHGFLGTHGHTYLEVALHWVLDATPASSTAMASGFLLIAQIGVAITAIAHCVRFVVKQQSKTMSTH</sequence>
<evidence type="ECO:0000313" key="3">
    <source>
        <dbReference type="Proteomes" id="UP000039324"/>
    </source>
</evidence>